<comment type="caution">
    <text evidence="4">The sequence shown here is derived from an EMBL/GenBank/DDBJ whole genome shotgun (WGS) entry which is preliminary data.</text>
</comment>
<dbReference type="InterPro" id="IPR027417">
    <property type="entry name" value="P-loop_NTPase"/>
</dbReference>
<dbReference type="InterPro" id="IPR056884">
    <property type="entry name" value="NPHP3-like_N"/>
</dbReference>
<feature type="signal peptide" evidence="2">
    <location>
        <begin position="1"/>
        <end position="20"/>
    </location>
</feature>
<keyword evidence="1" id="KW-0677">Repeat</keyword>
<protein>
    <recommendedName>
        <fullName evidence="3">Nephrocystin 3-like N-terminal domain-containing protein</fullName>
    </recommendedName>
</protein>
<evidence type="ECO:0000256" key="2">
    <source>
        <dbReference type="SAM" id="SignalP"/>
    </source>
</evidence>
<dbReference type="SUPFAM" id="SSF52540">
    <property type="entry name" value="P-loop containing nucleoside triphosphate hydrolases"/>
    <property type="match status" value="1"/>
</dbReference>
<feature type="chain" id="PRO_5042220147" description="Nephrocystin 3-like N-terminal domain-containing protein" evidence="2">
    <location>
        <begin position="21"/>
        <end position="1059"/>
    </location>
</feature>
<dbReference type="Pfam" id="PF24883">
    <property type="entry name" value="NPHP3_N"/>
    <property type="match status" value="1"/>
</dbReference>
<evidence type="ECO:0000256" key="1">
    <source>
        <dbReference type="ARBA" id="ARBA00022737"/>
    </source>
</evidence>
<dbReference type="PANTHER" id="PTHR10039">
    <property type="entry name" value="AMELOGENIN"/>
    <property type="match status" value="1"/>
</dbReference>
<name>A0AAE0K656_9PEZI</name>
<gene>
    <name evidence="4" type="ORF">B0T24DRAFT_667693</name>
</gene>
<keyword evidence="5" id="KW-1185">Reference proteome</keyword>
<evidence type="ECO:0000313" key="4">
    <source>
        <dbReference type="EMBL" id="KAK3370908.1"/>
    </source>
</evidence>
<proteinExistence type="predicted"/>
<dbReference type="AlphaFoldDB" id="A0AAE0K656"/>
<evidence type="ECO:0000259" key="3">
    <source>
        <dbReference type="Pfam" id="PF24883"/>
    </source>
</evidence>
<dbReference type="EMBL" id="JAULSN010000005">
    <property type="protein sequence ID" value="KAK3370908.1"/>
    <property type="molecule type" value="Genomic_DNA"/>
</dbReference>
<accession>A0AAE0K656</accession>
<sequence length="1059" mass="118745">MDPITAFSLAVNVLTVVGMAVKTGKTLGELYKSTSGFTRVTQELTQATEQFEKALVGLNAVTNQPTTAHSSGIDDAAKQCGQTIQAIRSLIDQGRATKPSSVRAAMKSFILTAVRTDVARVAQLLDHSDRTQKQLATKLNAIGGELPKLDESLKLIEAIKEAIVLSEDSLKAMNYAAILGALRPATADKRFDMINDPAADTFSWILRGAETESLSSVDSESWSEFSESADDSLRSEFSLEFTEWLNAGSGVFHIVGKPGSGKSTLMKYLAAHGTSRSLLTRWASNDGKQLIFSSFFFWKLGTDEQKTMRGLVRGILYDVLRGNPGVAEFAFPELWAPHQYASRFQVQIPGLGISDSQVKAAFDRLLDSAEGLARFKICLFIDGLDEFDEPAESLWALSSKLHNWAECDNVKLCVSSREEPPIIKAFPLARRVTLHALTRSDVRVLVRNKLKSNPHFQVLAQSDSTASSQFQSSVVDNAEGVFLWVVLLLKLVEEELAIASSFPALQRLVETTPQDLDRFFARILDRIPKHHSRGAYFVFAMMLGMRGCCISRDFSSDNELVFDSLREPSIFGLSYIFDAFERDRPGDRNRRIAFSVPNCADYKEYRDRQLQTVSRLQSWCKGLVEARTLNGVQIALFTHRSVPDFLSSVLHNIAARLKMDDNWIAEGILTVCLAESKAQYISSDPEPGIITSRLEIALRSISRSTSLIPDLSTHRIFTLLDEIDATRQGVDHWTRKGVCKVNKHSRVMSLHSFEDTDIEHKDSSLVIEITTSSVAPLVSYVMWKVQNSKFLDDLHNQLMMLAAFVHGTFRQHDEYRFPEVSAILRAILASGVSGNVEYPPLPLFPPSPSWINENFTIPEWAEHLASGQNNDAARRSPWRDTLSLHISLMAFSDKGTVADSVWNELEVWFQYSARVPADVLVILQPGGYMAAVGFRFRHPTEKADASIRYCEPQINLRKASYMDYFATFKSTTLSSMIRWHSPRNMETLLKYTDAASSLAEDPQEWNPPLYSSFSYDDKNYLQDFRDSPKRKLFEFGTGWKHGISWRADLHEWVAEDFVG</sequence>
<dbReference type="Gene3D" id="3.40.50.300">
    <property type="entry name" value="P-loop containing nucleotide triphosphate hydrolases"/>
    <property type="match status" value="1"/>
</dbReference>
<dbReference type="PANTHER" id="PTHR10039:SF5">
    <property type="entry name" value="NACHT DOMAIN-CONTAINING PROTEIN"/>
    <property type="match status" value="1"/>
</dbReference>
<reference evidence="4" key="2">
    <citation type="submission" date="2023-06" db="EMBL/GenBank/DDBJ databases">
        <authorList>
            <consortium name="Lawrence Berkeley National Laboratory"/>
            <person name="Haridas S."/>
            <person name="Hensen N."/>
            <person name="Bonometti L."/>
            <person name="Westerberg I."/>
            <person name="Brannstrom I.O."/>
            <person name="Guillou S."/>
            <person name="Cros-Aarteil S."/>
            <person name="Calhoun S."/>
            <person name="Kuo A."/>
            <person name="Mondo S."/>
            <person name="Pangilinan J."/>
            <person name="Riley R."/>
            <person name="Labutti K."/>
            <person name="Andreopoulos B."/>
            <person name="Lipzen A."/>
            <person name="Chen C."/>
            <person name="Yanf M."/>
            <person name="Daum C."/>
            <person name="Ng V."/>
            <person name="Clum A."/>
            <person name="Steindorff A."/>
            <person name="Ohm R."/>
            <person name="Martin F."/>
            <person name="Silar P."/>
            <person name="Natvig D."/>
            <person name="Lalanne C."/>
            <person name="Gautier V."/>
            <person name="Ament-Velasquez S.L."/>
            <person name="Kruys A."/>
            <person name="Hutchinson M.I."/>
            <person name="Powell A.J."/>
            <person name="Barry K."/>
            <person name="Miller A.N."/>
            <person name="Grigoriev I.V."/>
            <person name="Debuchy R."/>
            <person name="Gladieux P."/>
            <person name="Thoren M.H."/>
            <person name="Johannesson H."/>
        </authorList>
    </citation>
    <scope>NUCLEOTIDE SEQUENCE</scope>
    <source>
        <strain evidence="4">CBS 958.72</strain>
    </source>
</reference>
<feature type="domain" description="Nephrocystin 3-like N-terminal" evidence="3">
    <location>
        <begin position="240"/>
        <end position="417"/>
    </location>
</feature>
<organism evidence="4 5">
    <name type="scientific">Lasiosphaeria ovina</name>
    <dbReference type="NCBI Taxonomy" id="92902"/>
    <lineage>
        <taxon>Eukaryota</taxon>
        <taxon>Fungi</taxon>
        <taxon>Dikarya</taxon>
        <taxon>Ascomycota</taxon>
        <taxon>Pezizomycotina</taxon>
        <taxon>Sordariomycetes</taxon>
        <taxon>Sordariomycetidae</taxon>
        <taxon>Sordariales</taxon>
        <taxon>Lasiosphaeriaceae</taxon>
        <taxon>Lasiosphaeria</taxon>
    </lineage>
</organism>
<dbReference type="Proteomes" id="UP001287356">
    <property type="component" value="Unassembled WGS sequence"/>
</dbReference>
<evidence type="ECO:0000313" key="5">
    <source>
        <dbReference type="Proteomes" id="UP001287356"/>
    </source>
</evidence>
<keyword evidence="2" id="KW-0732">Signal</keyword>
<reference evidence="4" key="1">
    <citation type="journal article" date="2023" name="Mol. Phylogenet. Evol.">
        <title>Genome-scale phylogeny and comparative genomics of the fungal order Sordariales.</title>
        <authorList>
            <person name="Hensen N."/>
            <person name="Bonometti L."/>
            <person name="Westerberg I."/>
            <person name="Brannstrom I.O."/>
            <person name="Guillou S."/>
            <person name="Cros-Aarteil S."/>
            <person name="Calhoun S."/>
            <person name="Haridas S."/>
            <person name="Kuo A."/>
            <person name="Mondo S."/>
            <person name="Pangilinan J."/>
            <person name="Riley R."/>
            <person name="LaButti K."/>
            <person name="Andreopoulos B."/>
            <person name="Lipzen A."/>
            <person name="Chen C."/>
            <person name="Yan M."/>
            <person name="Daum C."/>
            <person name="Ng V."/>
            <person name="Clum A."/>
            <person name="Steindorff A."/>
            <person name="Ohm R.A."/>
            <person name="Martin F."/>
            <person name="Silar P."/>
            <person name="Natvig D.O."/>
            <person name="Lalanne C."/>
            <person name="Gautier V."/>
            <person name="Ament-Velasquez S.L."/>
            <person name="Kruys A."/>
            <person name="Hutchinson M.I."/>
            <person name="Powell A.J."/>
            <person name="Barry K."/>
            <person name="Miller A.N."/>
            <person name="Grigoriev I.V."/>
            <person name="Debuchy R."/>
            <person name="Gladieux P."/>
            <person name="Hiltunen Thoren M."/>
            <person name="Johannesson H."/>
        </authorList>
    </citation>
    <scope>NUCLEOTIDE SEQUENCE</scope>
    <source>
        <strain evidence="4">CBS 958.72</strain>
    </source>
</reference>